<accession>A0A1D7UZM5</accession>
<keyword evidence="2" id="KW-1185">Reference proteome</keyword>
<proteinExistence type="predicted"/>
<dbReference type="Proteomes" id="UP000094197">
    <property type="component" value="Chromosome 1"/>
</dbReference>
<dbReference type="KEGG" id="laj:A0128_14935"/>
<evidence type="ECO:0000313" key="2">
    <source>
        <dbReference type="Proteomes" id="UP000094197"/>
    </source>
</evidence>
<dbReference type="AlphaFoldDB" id="A0A1D7UZM5"/>
<sequence length="118" mass="13874">METKYTLPVSGATRFSPEKTKSSRTFVPFLLGLFLVLQIHPNSFSDFAFKDHPSNQREFFSSQYIRKIKYSKIQKLLRMKQHALALRAEMKMYKTFKQRNASKTYLFSTLPYSDARSC</sequence>
<gene>
    <name evidence="1" type="ORF">A0128_14935</name>
</gene>
<evidence type="ECO:0000313" key="1">
    <source>
        <dbReference type="EMBL" id="AOP35027.1"/>
    </source>
</evidence>
<name>A0A1D7UZM5_9LEPT</name>
<dbReference type="EMBL" id="CP015217">
    <property type="protein sequence ID" value="AOP35027.1"/>
    <property type="molecule type" value="Genomic_DNA"/>
</dbReference>
<organism evidence="1 2">
    <name type="scientific">Leptospira tipperaryensis</name>
    <dbReference type="NCBI Taxonomy" id="2564040"/>
    <lineage>
        <taxon>Bacteria</taxon>
        <taxon>Pseudomonadati</taxon>
        <taxon>Spirochaetota</taxon>
        <taxon>Spirochaetia</taxon>
        <taxon>Leptospirales</taxon>
        <taxon>Leptospiraceae</taxon>
        <taxon>Leptospira</taxon>
    </lineage>
</organism>
<reference evidence="1 2" key="1">
    <citation type="submission" date="2016-04" db="EMBL/GenBank/DDBJ databases">
        <title>Complete genome seqeunce of Leptospira alstonii serovar Room22.</title>
        <authorList>
            <person name="Nally J.E."/>
            <person name="Bayles D.O."/>
            <person name="Hurley D."/>
            <person name="Fanning S."/>
            <person name="McMahon B.J."/>
            <person name="Arent Z."/>
        </authorList>
    </citation>
    <scope>NUCLEOTIDE SEQUENCE [LARGE SCALE GENOMIC DNA]</scope>
    <source>
        <strain evidence="1 2">GWTS #1</strain>
    </source>
</reference>
<protein>
    <submittedName>
        <fullName evidence="1">Uncharacterized protein</fullName>
    </submittedName>
</protein>